<evidence type="ECO:0000256" key="7">
    <source>
        <dbReference type="ARBA" id="ARBA00023014"/>
    </source>
</evidence>
<evidence type="ECO:0000256" key="3">
    <source>
        <dbReference type="ARBA" id="ARBA00022485"/>
    </source>
</evidence>
<dbReference type="InterPro" id="IPR036503">
    <property type="entry name" value="Ald_Fedxn_OxRdtase_N_sf"/>
</dbReference>
<dbReference type="Gene3D" id="3.60.9.10">
    <property type="entry name" value="Aldehyde ferredoxin oxidoreductase, N-terminal domain"/>
    <property type="match status" value="1"/>
</dbReference>
<dbReference type="InterPro" id="IPR051919">
    <property type="entry name" value="W-dependent_AOR"/>
</dbReference>
<dbReference type="Pfam" id="PF02730">
    <property type="entry name" value="AFOR_N"/>
    <property type="match status" value="1"/>
</dbReference>
<dbReference type="Gene3D" id="1.10.599.10">
    <property type="entry name" value="Aldehyde Ferredoxin Oxidoreductase Protein, subunit A, domain 3"/>
    <property type="match status" value="1"/>
</dbReference>
<dbReference type="InterPro" id="IPR001203">
    <property type="entry name" value="OxRdtase_Ald_Fedxn_C"/>
</dbReference>
<sequence length="566" mass="61186">MLLSFQTFRMLHTAGPLLTIDVSDRETRTDDVDDVLSSFVGGRGAATKLAHDRIPFDADPFGPENSLFFTTGPLQASNMSFTGRMNCTGVSPLTGGLLSSNAGGFLSRHFAATGYSAVELTGRSDDLLAIHVTDEGIEFEDVPELAGATTSEVGEYMAEKHGFGDEQLLVSGPAGENRVRFASIMTTEHRAFGRGGLGAVMGAKNVKCVSFEGDSAPDIDIDPIQMEVHREAATADDHPMKEAGTTSVTEYANHVSALPSYYFSELEFEGASDIGGGAVSDKKYKKGTCSQCAFACKLPTKDEETGLETEGPEYETVMAFGSNAGIDDVVSVMKSNDLCDELGMDTISCGDVISAYLAANDEFGNSDLIHDLVEKIAHREDEGDLLAEGVHRAADDLGVEDWTVKGLEFAAHDGRTLNGQGLAFATSNRGADHMYAEFYSKEYPLVSKDEAVDPTGLEGKPPLIVAKENYNAILDSGVVCKFSRDFMTEERIETLLDAEYDELMEIGAEVVELERHFNNQRGFDRADDTLPYDLPEFESALSEYYEERGWNDDGTVPEDSGVVSAD</sequence>
<evidence type="ECO:0000256" key="1">
    <source>
        <dbReference type="ARBA" id="ARBA00001966"/>
    </source>
</evidence>
<dbReference type="SUPFAM" id="SSF48310">
    <property type="entry name" value="Aldehyde ferredoxin oxidoreductase, C-terminal domains"/>
    <property type="match status" value="1"/>
</dbReference>
<evidence type="ECO:0000256" key="4">
    <source>
        <dbReference type="ARBA" id="ARBA00022723"/>
    </source>
</evidence>
<keyword evidence="6" id="KW-0408">Iron</keyword>
<keyword evidence="3" id="KW-0004">4Fe-4S</keyword>
<keyword evidence="5" id="KW-0560">Oxidoreductase</keyword>
<comment type="cofactor">
    <cofactor evidence="1">
        <name>[4Fe-4S] cluster</name>
        <dbReference type="ChEBI" id="CHEBI:49883"/>
    </cofactor>
</comment>
<evidence type="ECO:0000256" key="5">
    <source>
        <dbReference type="ARBA" id="ARBA00023002"/>
    </source>
</evidence>
<comment type="cofactor">
    <cofactor evidence="8">
        <name>tungstopterin</name>
        <dbReference type="ChEBI" id="CHEBI:30402"/>
    </cofactor>
</comment>
<dbReference type="AlphaFoldDB" id="A0AAV3UFT9"/>
<evidence type="ECO:0000259" key="9">
    <source>
        <dbReference type="SMART" id="SM00790"/>
    </source>
</evidence>
<feature type="domain" description="Aldehyde ferredoxin oxidoreductase N-terminal" evidence="9">
    <location>
        <begin position="14"/>
        <end position="215"/>
    </location>
</feature>
<accession>A0AAV3UFT9</accession>
<evidence type="ECO:0000313" key="10">
    <source>
        <dbReference type="EMBL" id="GAA5046602.1"/>
    </source>
</evidence>
<reference evidence="10 11" key="1">
    <citation type="journal article" date="2019" name="Int. J. Syst. Evol. Microbiol.">
        <title>The Global Catalogue of Microorganisms (GCM) 10K type strain sequencing project: providing services to taxonomists for standard genome sequencing and annotation.</title>
        <authorList>
            <consortium name="The Broad Institute Genomics Platform"/>
            <consortium name="The Broad Institute Genome Sequencing Center for Infectious Disease"/>
            <person name="Wu L."/>
            <person name="Ma J."/>
        </authorList>
    </citation>
    <scope>NUCLEOTIDE SEQUENCE [LARGE SCALE GENOMIC DNA]</scope>
    <source>
        <strain evidence="10 11">JCM 17504</strain>
    </source>
</reference>
<dbReference type="Proteomes" id="UP001501729">
    <property type="component" value="Unassembled WGS sequence"/>
</dbReference>
<dbReference type="Gene3D" id="1.10.569.10">
    <property type="entry name" value="Aldehyde Ferredoxin Oxidoreductase Protein, subunit A, domain 2"/>
    <property type="match status" value="1"/>
</dbReference>
<dbReference type="EMBL" id="BAABKX010000001">
    <property type="protein sequence ID" value="GAA5046602.1"/>
    <property type="molecule type" value="Genomic_DNA"/>
</dbReference>
<keyword evidence="4" id="KW-0479">Metal-binding</keyword>
<dbReference type="InterPro" id="IPR013983">
    <property type="entry name" value="Ald_Fedxn_OxRdtase_N"/>
</dbReference>
<organism evidence="10 11">
    <name type="scientific">Haladaptatus pallidirubidus</name>
    <dbReference type="NCBI Taxonomy" id="1008152"/>
    <lineage>
        <taxon>Archaea</taxon>
        <taxon>Methanobacteriati</taxon>
        <taxon>Methanobacteriota</taxon>
        <taxon>Stenosarchaea group</taxon>
        <taxon>Halobacteria</taxon>
        <taxon>Halobacteriales</taxon>
        <taxon>Haladaptataceae</taxon>
        <taxon>Haladaptatus</taxon>
    </lineage>
</organism>
<proteinExistence type="inferred from homology"/>
<protein>
    <submittedName>
        <fullName evidence="10">Aldehyde ferredoxin oxidoreductase</fullName>
    </submittedName>
</protein>
<dbReference type="InterPro" id="IPR036021">
    <property type="entry name" value="Tungsten_al_ferr_oxy-like_C"/>
</dbReference>
<comment type="caution">
    <text evidence="10">The sequence shown here is derived from an EMBL/GenBank/DDBJ whole genome shotgun (WGS) entry which is preliminary data.</text>
</comment>
<gene>
    <name evidence="10" type="primary">aor_1</name>
    <name evidence="10" type="ORF">GCM10025751_16040</name>
</gene>
<evidence type="ECO:0000256" key="6">
    <source>
        <dbReference type="ARBA" id="ARBA00023004"/>
    </source>
</evidence>
<evidence type="ECO:0000256" key="2">
    <source>
        <dbReference type="ARBA" id="ARBA00011032"/>
    </source>
</evidence>
<dbReference type="SUPFAM" id="SSF56228">
    <property type="entry name" value="Aldehyde ferredoxin oxidoreductase, N-terminal domain"/>
    <property type="match status" value="1"/>
</dbReference>
<dbReference type="GO" id="GO:0051539">
    <property type="term" value="F:4 iron, 4 sulfur cluster binding"/>
    <property type="evidence" value="ECO:0007669"/>
    <property type="project" value="UniProtKB-KW"/>
</dbReference>
<comment type="similarity">
    <text evidence="2">Belongs to the AOR/FOR family.</text>
</comment>
<evidence type="ECO:0000313" key="11">
    <source>
        <dbReference type="Proteomes" id="UP001501729"/>
    </source>
</evidence>
<keyword evidence="7" id="KW-0411">Iron-sulfur</keyword>
<dbReference type="Pfam" id="PF01314">
    <property type="entry name" value="AFOR_C"/>
    <property type="match status" value="1"/>
</dbReference>
<dbReference type="GO" id="GO:0009055">
    <property type="term" value="F:electron transfer activity"/>
    <property type="evidence" value="ECO:0007669"/>
    <property type="project" value="InterPro"/>
</dbReference>
<keyword evidence="11" id="KW-1185">Reference proteome</keyword>
<dbReference type="PANTHER" id="PTHR30038:SF7">
    <property type="entry name" value="TUNGSTEN-CONTAINING GLYCERALDEHYDE-3-PHOSPHATE:FERREDOXIN OXIDOREDUCTASE"/>
    <property type="match status" value="1"/>
</dbReference>
<dbReference type="InterPro" id="IPR013985">
    <property type="entry name" value="Ald_Fedxn_OxRdtase_dom3"/>
</dbReference>
<dbReference type="SMART" id="SM00790">
    <property type="entry name" value="AFOR_N"/>
    <property type="match status" value="1"/>
</dbReference>
<evidence type="ECO:0000256" key="8">
    <source>
        <dbReference type="ARBA" id="ARBA00049934"/>
    </source>
</evidence>
<name>A0AAV3UFT9_9EURY</name>
<dbReference type="PANTHER" id="PTHR30038">
    <property type="entry name" value="ALDEHYDE FERREDOXIN OXIDOREDUCTASE"/>
    <property type="match status" value="1"/>
</dbReference>
<dbReference type="GO" id="GO:0016625">
    <property type="term" value="F:oxidoreductase activity, acting on the aldehyde or oxo group of donors, iron-sulfur protein as acceptor"/>
    <property type="evidence" value="ECO:0007669"/>
    <property type="project" value="InterPro"/>
</dbReference>
<dbReference type="InterPro" id="IPR013984">
    <property type="entry name" value="Ald_Fedxn_OxRdtase_dom2"/>
</dbReference>
<dbReference type="GO" id="GO:0046872">
    <property type="term" value="F:metal ion binding"/>
    <property type="evidence" value="ECO:0007669"/>
    <property type="project" value="UniProtKB-KW"/>
</dbReference>